<sequence>MPNNKMDRNIILRCSEPLVETRYNSVGEFIWKRLEEINNDKICMIDAVTELSITIGEFKQTATDIAVALLDRGVNQSSLIAFYGPNSIQHAILRVAVQLLGVTFMPLSPTFGQYEVIEKVKSVGADIVICSVNDLAKFSKLLNSNYNDKIKLVLVFDGKHGKYLTYDRLFKESKFIGRNLAKVPHYDVKSRDETLFLIHTSGTTGAPKCAQVPHRMFLNDVDIDNTSASSMVSSFLLPLGHISGTFALFTKLCLGCTMVMFSDCNDEFIAHSIQKYRINCLSISPTVCKQMVDHGLLDQYNMSSLKVLSTGGAAFPADTAREFIKKYGLMFRECTFLPYILSFKTPYAMTEYCRVSYKMSTTDYEPGNCGHITPGTELKVIDLSTGNSLGPNIDGEICIHGAKMITGYRNNAKAWAEVVDNKGWYRTGDIGHYNDKECIFITDRLKELMRIEVDQYYIKISPVEIEQYLQTHPSIAEVAVVGVNNKVGIHRPRAYTVLEFGHSVTGAEIIKFVYDSLARTKQLTGGVVFVDHIVKTKEKHLFSCPVSPR</sequence>
<keyword evidence="4" id="KW-0576">Peroxisome</keyword>
<dbReference type="GO" id="GO:0016405">
    <property type="term" value="F:CoA-ligase activity"/>
    <property type="evidence" value="ECO:0007669"/>
    <property type="project" value="TreeGrafter"/>
</dbReference>
<evidence type="ECO:0000259" key="5">
    <source>
        <dbReference type="Pfam" id="PF00501"/>
    </source>
</evidence>
<evidence type="ECO:0000256" key="4">
    <source>
        <dbReference type="ARBA" id="ARBA00023140"/>
    </source>
</evidence>
<evidence type="ECO:0000313" key="8">
    <source>
        <dbReference type="Proteomes" id="UP000759131"/>
    </source>
</evidence>
<dbReference type="Pfam" id="PF00501">
    <property type="entry name" value="AMP-binding"/>
    <property type="match status" value="1"/>
</dbReference>
<evidence type="ECO:0000256" key="2">
    <source>
        <dbReference type="ARBA" id="ARBA00006432"/>
    </source>
</evidence>
<evidence type="ECO:0000259" key="6">
    <source>
        <dbReference type="Pfam" id="PF13193"/>
    </source>
</evidence>
<dbReference type="OrthoDB" id="10253869at2759"/>
<dbReference type="PANTHER" id="PTHR24096">
    <property type="entry name" value="LONG-CHAIN-FATTY-ACID--COA LIGASE"/>
    <property type="match status" value="1"/>
</dbReference>
<organism evidence="7">
    <name type="scientific">Medioppia subpectinata</name>
    <dbReference type="NCBI Taxonomy" id="1979941"/>
    <lineage>
        <taxon>Eukaryota</taxon>
        <taxon>Metazoa</taxon>
        <taxon>Ecdysozoa</taxon>
        <taxon>Arthropoda</taxon>
        <taxon>Chelicerata</taxon>
        <taxon>Arachnida</taxon>
        <taxon>Acari</taxon>
        <taxon>Acariformes</taxon>
        <taxon>Sarcoptiformes</taxon>
        <taxon>Oribatida</taxon>
        <taxon>Brachypylina</taxon>
        <taxon>Oppioidea</taxon>
        <taxon>Oppiidae</taxon>
        <taxon>Medioppia</taxon>
    </lineage>
</organism>
<evidence type="ECO:0008006" key="9">
    <source>
        <dbReference type="Google" id="ProtNLM"/>
    </source>
</evidence>
<name>A0A7R9KGB0_9ACAR</name>
<feature type="domain" description="AMP-dependent synthetase/ligase" evidence="5">
    <location>
        <begin position="39"/>
        <end position="408"/>
    </location>
</feature>
<dbReference type="InterPro" id="IPR020845">
    <property type="entry name" value="AMP-binding_CS"/>
</dbReference>
<dbReference type="Pfam" id="PF13193">
    <property type="entry name" value="AMP-binding_C"/>
    <property type="match status" value="1"/>
</dbReference>
<gene>
    <name evidence="7" type="ORF">OSB1V03_LOCUS2769</name>
</gene>
<dbReference type="InterPro" id="IPR042099">
    <property type="entry name" value="ANL_N_sf"/>
</dbReference>
<accession>A0A7R9KGB0</accession>
<dbReference type="SUPFAM" id="SSF56801">
    <property type="entry name" value="Acetyl-CoA synthetase-like"/>
    <property type="match status" value="1"/>
</dbReference>
<proteinExistence type="inferred from homology"/>
<dbReference type="InterPro" id="IPR025110">
    <property type="entry name" value="AMP-bd_C"/>
</dbReference>
<evidence type="ECO:0000256" key="1">
    <source>
        <dbReference type="ARBA" id="ARBA00004275"/>
    </source>
</evidence>
<dbReference type="EMBL" id="CAJPIZ010001020">
    <property type="protein sequence ID" value="CAG2102734.1"/>
    <property type="molecule type" value="Genomic_DNA"/>
</dbReference>
<protein>
    <recommendedName>
        <fullName evidence="9">Luciferase</fullName>
    </recommendedName>
</protein>
<dbReference type="AlphaFoldDB" id="A0A7R9KGB0"/>
<dbReference type="InterPro" id="IPR000873">
    <property type="entry name" value="AMP-dep_synth/lig_dom"/>
</dbReference>
<evidence type="ECO:0000313" key="7">
    <source>
        <dbReference type="EMBL" id="CAD7622304.1"/>
    </source>
</evidence>
<keyword evidence="8" id="KW-1185">Reference proteome</keyword>
<dbReference type="Gene3D" id="3.40.50.12780">
    <property type="entry name" value="N-terminal domain of ligase-like"/>
    <property type="match status" value="1"/>
</dbReference>
<comment type="subcellular location">
    <subcellularLocation>
        <location evidence="1">Peroxisome</location>
    </subcellularLocation>
</comment>
<dbReference type="PROSITE" id="PS00455">
    <property type="entry name" value="AMP_BINDING"/>
    <property type="match status" value="1"/>
</dbReference>
<keyword evidence="3" id="KW-0436">Ligase</keyword>
<evidence type="ECO:0000256" key="3">
    <source>
        <dbReference type="ARBA" id="ARBA00022598"/>
    </source>
</evidence>
<dbReference type="GO" id="GO:0005777">
    <property type="term" value="C:peroxisome"/>
    <property type="evidence" value="ECO:0007669"/>
    <property type="project" value="UniProtKB-SubCell"/>
</dbReference>
<feature type="domain" description="AMP-binding enzyme C-terminal" evidence="6">
    <location>
        <begin position="464"/>
        <end position="537"/>
    </location>
</feature>
<reference evidence="7" key="1">
    <citation type="submission" date="2020-11" db="EMBL/GenBank/DDBJ databases">
        <authorList>
            <person name="Tran Van P."/>
        </authorList>
    </citation>
    <scope>NUCLEOTIDE SEQUENCE</scope>
</reference>
<dbReference type="PANTHER" id="PTHR24096:SF149">
    <property type="entry name" value="AMP-BINDING DOMAIN-CONTAINING PROTEIN-RELATED"/>
    <property type="match status" value="1"/>
</dbReference>
<dbReference type="Gene3D" id="3.30.300.30">
    <property type="match status" value="1"/>
</dbReference>
<dbReference type="EMBL" id="OC855595">
    <property type="protein sequence ID" value="CAD7622304.1"/>
    <property type="molecule type" value="Genomic_DNA"/>
</dbReference>
<dbReference type="Proteomes" id="UP000759131">
    <property type="component" value="Unassembled WGS sequence"/>
</dbReference>
<comment type="similarity">
    <text evidence="2">Belongs to the ATP-dependent AMP-binding enzyme family.</text>
</comment>
<dbReference type="InterPro" id="IPR045851">
    <property type="entry name" value="AMP-bd_C_sf"/>
</dbReference>